<protein>
    <recommendedName>
        <fullName evidence="2">phosphoribosylaminoimidazolesuccinocarboxamide synthase</fullName>
        <ecNumber evidence="2">6.3.2.6</ecNumber>
    </recommendedName>
</protein>
<dbReference type="GO" id="GO:0005524">
    <property type="term" value="F:ATP binding"/>
    <property type="evidence" value="ECO:0007669"/>
    <property type="project" value="UniProtKB-KW"/>
</dbReference>
<dbReference type="UniPathway" id="UPA00074">
    <property type="reaction ID" value="UER00131"/>
</dbReference>
<keyword evidence="4" id="KW-0547">Nucleotide-binding</keyword>
<comment type="pathway">
    <text evidence="1">Purine metabolism; IMP biosynthesis via de novo pathway; 5-amino-1-(5-phospho-D-ribosyl)imidazole-4-carboxamide from 5-amino-1-(5-phospho-D-ribosyl)imidazole-4-carboxylate: step 1/2.</text>
</comment>
<keyword evidence="3" id="KW-0436">Ligase</keyword>
<dbReference type="Gene3D" id="3.30.470.20">
    <property type="entry name" value="ATP-grasp fold, B domain"/>
    <property type="match status" value="1"/>
</dbReference>
<name>A0A485LWH3_9ZZZZ</name>
<evidence type="ECO:0000313" key="8">
    <source>
        <dbReference type="EMBL" id="VFU12321.1"/>
    </source>
</evidence>
<dbReference type="PANTHER" id="PTHR43700">
    <property type="entry name" value="PHOSPHORIBOSYLAMINOIMIDAZOLE-SUCCINOCARBOXAMIDE SYNTHASE"/>
    <property type="match status" value="1"/>
</dbReference>
<reference evidence="8" key="1">
    <citation type="submission" date="2019-03" db="EMBL/GenBank/DDBJ databases">
        <authorList>
            <person name="Hao L."/>
        </authorList>
    </citation>
    <scope>NUCLEOTIDE SEQUENCE</scope>
</reference>
<dbReference type="EMBL" id="CAADRM010000037">
    <property type="protein sequence ID" value="VFU12321.1"/>
    <property type="molecule type" value="Genomic_DNA"/>
</dbReference>
<sequence length="277" mass="30808">MAEQDLVYRGKSKDVYRITEGPYAGKYRLVFTDRATGYRENGTVVFDPGYDTVVGEIPGKGAIACRFATHFFRLLREKGVPSHYIDTLKENEMIVEPAIPLSMPAGSPELPGAAPLLNLEFTWRNNATGSFWRRYPFVKPCKNLHRVVEAWTKGDSDILITFEALEETGALSRDEIAWSVDLVKDIAEIVSEEFTSKNLHVIDGKFELGRLKNGDGRIVLIDEISPDVLRVCNGYSPDGSGNCTAHEQCTVTAVSDGKRTIKNKKQVPASDFVSIFL</sequence>
<gene>
    <name evidence="8" type="ORF">SCFA_1310004</name>
</gene>
<proteinExistence type="predicted"/>
<dbReference type="PANTHER" id="PTHR43700:SF1">
    <property type="entry name" value="PHOSPHORIBOSYLAMINOIMIDAZOLE-SUCCINOCARBOXAMIDE SYNTHASE"/>
    <property type="match status" value="1"/>
</dbReference>
<evidence type="ECO:0000256" key="2">
    <source>
        <dbReference type="ARBA" id="ARBA00012217"/>
    </source>
</evidence>
<dbReference type="SUPFAM" id="SSF56104">
    <property type="entry name" value="SAICAR synthase-like"/>
    <property type="match status" value="1"/>
</dbReference>
<organism evidence="8">
    <name type="scientific">anaerobic digester metagenome</name>
    <dbReference type="NCBI Taxonomy" id="1263854"/>
    <lineage>
        <taxon>unclassified sequences</taxon>
        <taxon>metagenomes</taxon>
        <taxon>ecological metagenomes</taxon>
    </lineage>
</organism>
<feature type="domain" description="SAICAR synthetase/ADE2 N-terminal" evidence="7">
    <location>
        <begin position="7"/>
        <end position="233"/>
    </location>
</feature>
<keyword evidence="6" id="KW-0067">ATP-binding</keyword>
<dbReference type="Gene3D" id="3.30.200.20">
    <property type="entry name" value="Phosphorylase Kinase, domain 1"/>
    <property type="match status" value="1"/>
</dbReference>
<dbReference type="GO" id="GO:0006189">
    <property type="term" value="P:'de novo' IMP biosynthetic process"/>
    <property type="evidence" value="ECO:0007669"/>
    <property type="project" value="UniProtKB-UniPathway"/>
</dbReference>
<evidence type="ECO:0000256" key="4">
    <source>
        <dbReference type="ARBA" id="ARBA00022741"/>
    </source>
</evidence>
<dbReference type="EC" id="6.3.2.6" evidence="2"/>
<dbReference type="InterPro" id="IPR028923">
    <property type="entry name" value="SAICAR_synt/ADE2_N"/>
</dbReference>
<evidence type="ECO:0000256" key="1">
    <source>
        <dbReference type="ARBA" id="ARBA00004672"/>
    </source>
</evidence>
<dbReference type="AlphaFoldDB" id="A0A485LWH3"/>
<dbReference type="GO" id="GO:0004639">
    <property type="term" value="F:phosphoribosylaminoimidazolesuccinocarboxamide synthase activity"/>
    <property type="evidence" value="ECO:0007669"/>
    <property type="project" value="UniProtKB-EC"/>
</dbReference>
<dbReference type="GO" id="GO:0005737">
    <property type="term" value="C:cytoplasm"/>
    <property type="evidence" value="ECO:0007669"/>
    <property type="project" value="TreeGrafter"/>
</dbReference>
<evidence type="ECO:0000256" key="5">
    <source>
        <dbReference type="ARBA" id="ARBA00022755"/>
    </source>
</evidence>
<evidence type="ECO:0000259" key="7">
    <source>
        <dbReference type="Pfam" id="PF01259"/>
    </source>
</evidence>
<evidence type="ECO:0000256" key="3">
    <source>
        <dbReference type="ARBA" id="ARBA00022598"/>
    </source>
</evidence>
<evidence type="ECO:0000256" key="6">
    <source>
        <dbReference type="ARBA" id="ARBA00022840"/>
    </source>
</evidence>
<keyword evidence="5" id="KW-0658">Purine biosynthesis</keyword>
<accession>A0A485LWH3</accession>
<dbReference type="Pfam" id="PF01259">
    <property type="entry name" value="SAICAR_synt"/>
    <property type="match status" value="1"/>
</dbReference>